<evidence type="ECO:0000313" key="2">
    <source>
        <dbReference type="EMBL" id="OLO54182.1"/>
    </source>
</evidence>
<dbReference type="SUPFAM" id="SSF51430">
    <property type="entry name" value="NAD(P)-linked oxidoreductase"/>
    <property type="match status" value="1"/>
</dbReference>
<evidence type="ECO:0000313" key="3">
    <source>
        <dbReference type="Proteomes" id="UP000185772"/>
    </source>
</evidence>
<feature type="domain" description="NADP-dependent oxidoreductase" evidence="1">
    <location>
        <begin position="2"/>
        <end position="53"/>
    </location>
</feature>
<accession>A0A1Q8VZY2</accession>
<reference evidence="2 3" key="1">
    <citation type="submission" date="2016-12" db="EMBL/GenBank/DDBJ databases">
        <title>Genomic comparison of strains in the 'Actinomyces naeslundii' group.</title>
        <authorList>
            <person name="Mughal S.R."/>
            <person name="Do T."/>
            <person name="Gilbert S.C."/>
            <person name="Witherden E.A."/>
            <person name="Didelot X."/>
            <person name="Beighton D."/>
        </authorList>
    </citation>
    <scope>NUCLEOTIDE SEQUENCE [LARGE SCALE GENOMIC DNA]</scope>
    <source>
        <strain evidence="2 3">MMRCO6-1</strain>
    </source>
</reference>
<evidence type="ECO:0000259" key="1">
    <source>
        <dbReference type="Pfam" id="PF00248"/>
    </source>
</evidence>
<dbReference type="PANTHER" id="PTHR43364">
    <property type="entry name" value="NADH-SPECIFIC METHYLGLYOXAL REDUCTASE-RELATED"/>
    <property type="match status" value="1"/>
</dbReference>
<gene>
    <name evidence="2" type="ORF">BKH27_04120</name>
</gene>
<dbReference type="GO" id="GO:0016491">
    <property type="term" value="F:oxidoreductase activity"/>
    <property type="evidence" value="ECO:0007669"/>
    <property type="project" value="InterPro"/>
</dbReference>
<dbReference type="PANTHER" id="PTHR43364:SF6">
    <property type="entry name" value="OXIDOREDUCTASE-RELATED"/>
    <property type="match status" value="1"/>
</dbReference>
<sequence>MQLRTDVIDIYYAHFDDESTPLEEIVGAFEEARLAGRIRHVGLSNYTPERIRQRCHWPGCVIVPVSPLRWPRRAT</sequence>
<dbReference type="InterPro" id="IPR050523">
    <property type="entry name" value="AKR_Detox_Biosynth"/>
</dbReference>
<protein>
    <recommendedName>
        <fullName evidence="1">NADP-dependent oxidoreductase domain-containing protein</fullName>
    </recommendedName>
</protein>
<dbReference type="AlphaFoldDB" id="A0A1Q8VZY2"/>
<dbReference type="Pfam" id="PF00248">
    <property type="entry name" value="Aldo_ket_red"/>
    <property type="match status" value="1"/>
</dbReference>
<dbReference type="InterPro" id="IPR018170">
    <property type="entry name" value="Aldo/ket_reductase_CS"/>
</dbReference>
<proteinExistence type="predicted"/>
<name>A0A1Q8VZY2_9ACTO</name>
<dbReference type="EMBL" id="MSKM01000014">
    <property type="protein sequence ID" value="OLO54182.1"/>
    <property type="molecule type" value="Genomic_DNA"/>
</dbReference>
<dbReference type="InterPro" id="IPR023210">
    <property type="entry name" value="NADP_OxRdtase_dom"/>
</dbReference>
<comment type="caution">
    <text evidence="2">The sequence shown here is derived from an EMBL/GenBank/DDBJ whole genome shotgun (WGS) entry which is preliminary data.</text>
</comment>
<dbReference type="Gene3D" id="3.20.20.100">
    <property type="entry name" value="NADP-dependent oxidoreductase domain"/>
    <property type="match status" value="1"/>
</dbReference>
<dbReference type="PROSITE" id="PS00062">
    <property type="entry name" value="ALDOKETO_REDUCTASE_2"/>
    <property type="match status" value="1"/>
</dbReference>
<organism evidence="2 3">
    <name type="scientific">Actinomyces oris</name>
    <dbReference type="NCBI Taxonomy" id="544580"/>
    <lineage>
        <taxon>Bacteria</taxon>
        <taxon>Bacillati</taxon>
        <taxon>Actinomycetota</taxon>
        <taxon>Actinomycetes</taxon>
        <taxon>Actinomycetales</taxon>
        <taxon>Actinomycetaceae</taxon>
        <taxon>Actinomyces</taxon>
    </lineage>
</organism>
<dbReference type="Proteomes" id="UP000185772">
    <property type="component" value="Unassembled WGS sequence"/>
</dbReference>
<dbReference type="GO" id="GO:0005829">
    <property type="term" value="C:cytosol"/>
    <property type="evidence" value="ECO:0007669"/>
    <property type="project" value="TreeGrafter"/>
</dbReference>
<dbReference type="InterPro" id="IPR036812">
    <property type="entry name" value="NAD(P)_OxRdtase_dom_sf"/>
</dbReference>